<keyword evidence="10" id="KW-0862">Zinc</keyword>
<dbReference type="EMBL" id="JAKCXM010000098">
    <property type="protein sequence ID" value="KAJ0402615.1"/>
    <property type="molecule type" value="Genomic_DNA"/>
</dbReference>
<feature type="domain" description="Myb-like" evidence="16">
    <location>
        <begin position="146"/>
        <end position="191"/>
    </location>
</feature>
<keyword evidence="6" id="KW-0479">Metal-binding</keyword>
<feature type="region of interest" description="Disordered" evidence="15">
    <location>
        <begin position="207"/>
        <end position="243"/>
    </location>
</feature>
<keyword evidence="13" id="KW-0456">Lyase</keyword>
<dbReference type="SUPFAM" id="SSF46689">
    <property type="entry name" value="Homeodomain-like"/>
    <property type="match status" value="2"/>
</dbReference>
<dbReference type="Gene3D" id="3.20.20.70">
    <property type="entry name" value="Aldolase class I"/>
    <property type="match status" value="2"/>
</dbReference>
<dbReference type="FunFam" id="1.10.10.10:FF:000087">
    <property type="entry name" value="Transcriptional adapter 2"/>
    <property type="match status" value="1"/>
</dbReference>
<protein>
    <recommendedName>
        <fullName evidence="21">Indole-3-glycerol phosphate synthase</fullName>
    </recommendedName>
</protein>
<dbReference type="GO" id="GO:0006338">
    <property type="term" value="P:chromatin remodeling"/>
    <property type="evidence" value="ECO:0007669"/>
    <property type="project" value="TreeGrafter"/>
</dbReference>
<dbReference type="CDD" id="cd00405">
    <property type="entry name" value="PRAI"/>
    <property type="match status" value="1"/>
</dbReference>
<comment type="caution">
    <text evidence="19">The sequence shown here is derived from an EMBL/GenBank/DDBJ whole genome shotgun (WGS) entry which is preliminary data.</text>
</comment>
<dbReference type="InterPro" id="IPR009057">
    <property type="entry name" value="Homeodomain-like_sf"/>
</dbReference>
<evidence type="ECO:0000256" key="1">
    <source>
        <dbReference type="ARBA" id="ARBA00001164"/>
    </source>
</evidence>
<dbReference type="InterPro" id="IPR036388">
    <property type="entry name" value="WH-like_DNA-bd_sf"/>
</dbReference>
<feature type="compositionally biased region" description="Polar residues" evidence="15">
    <location>
        <begin position="517"/>
        <end position="527"/>
    </location>
</feature>
<dbReference type="Pfam" id="PF00697">
    <property type="entry name" value="PRAI"/>
    <property type="match status" value="1"/>
</dbReference>
<dbReference type="InterPro" id="IPR000433">
    <property type="entry name" value="Znf_ZZ"/>
</dbReference>
<evidence type="ECO:0000256" key="3">
    <source>
        <dbReference type="ARBA" id="ARBA00004664"/>
    </source>
</evidence>
<comment type="pathway">
    <text evidence="3">Amino-acid biosynthesis; L-tryptophan biosynthesis; L-tryptophan from chorismate: step 3/5.</text>
</comment>
<keyword evidence="8" id="KW-0210">Decarboxylase</keyword>
<feature type="domain" description="SANT" evidence="17">
    <location>
        <begin position="143"/>
        <end position="195"/>
    </location>
</feature>
<dbReference type="SUPFAM" id="SSF51366">
    <property type="entry name" value="Ribulose-phoshate binding barrel"/>
    <property type="match status" value="2"/>
</dbReference>
<name>A0AAD5M309_PYTIN</name>
<dbReference type="Proteomes" id="UP001209570">
    <property type="component" value="Unassembled WGS sequence"/>
</dbReference>
<evidence type="ECO:0000256" key="7">
    <source>
        <dbReference type="ARBA" id="ARBA00022771"/>
    </source>
</evidence>
<dbReference type="InterPro" id="IPR001005">
    <property type="entry name" value="SANT/Myb"/>
</dbReference>
<keyword evidence="14" id="KW-0511">Multifunctional enzyme</keyword>
<evidence type="ECO:0000256" key="2">
    <source>
        <dbReference type="ARBA" id="ARBA00001633"/>
    </source>
</evidence>
<sequence length="1101" mass="120484">MAGGAKKDQPKVTRKSAEKAAALDSAAQDGAQDAAAAATAPSAVSKAQTKSKFCINCQKDLTRNIRITCAECFSPTTSLPLIELCVECFGVGVELGGHKKTHKYTVSDCLAFPIVRERGAASIDAPAPAAASNDASKDALVPNASSDWTADEELLLLEGIEMFGMGNWKDIAEHVQTKNERKCEAHYLSAYLARRDLLPVFLDEPEDPADAQAQTISTCSKSDDASATAQPSLERPSGSELAGYMPLRGDFDVEYENEAELILADMEFSEDDHPTERELKLKVIEIYNAKLDERERRKKFVIERGLLDYKKHQQSERRRPKDEREIIAQMRPFARFQSPKEHEEFVNGLITAMRLRKQILLLQEYRKNGVRTLAEAELYDAEKKKRETEQALQKQRESASYLYDSARPQSGGPRSRGTSSFDVDGTPGSHLLAPKEKELCAKLKLLPKHYLVIKDALVRECYRLGYLTEKAAQDIVKIGQIYDFFVNCGWVRTEANTSQISVPSITKPDAATKPAETGSSDAATDSQPILDEITAQRRADVAAAKQIVSATALREKIEATERRLGPALNVIERLNAPAPAGWSQLALAAEFKRASPSKGDIAVDLDVESQVHVYASAGASMISVLTEPKWFKGSLQDMETARATVDTMNNRPAILRKDFIIDEYQLLEARAHGADCVLLIVAILKPEEVNQLVQATLSLGMTPLVEVNSVDELQIALAADARLIGVNNRNLRTFKLDLDTTVRVADAIRSRNISLGPDGVTLLALSGIHSRQDVVKYEECGAQGILVGESLMKSGDAKSMVHRLMEARHRRTSDAADLSFSQPLAKICGITSVEYAQAALRSGANLIGLIFVTKSARCVTIERAKEIVQAVRSYGERSGPVLPDYIEKRSVHEQLKTVDWYQRNAAALRDACARSPLVVGVFANHTADEINEIARETGIDIVQLHGDEGFEICRDIDLPTVRVFHLPDHMNSESVDAEAILQHVQSGLANFLLLDTTVKGQQGGTGVTFDWKIASLFTQARLPCLLAGGLTPENVQKAIAIGRPLGVDVSSGVEVAGSPGIKDLAKVSSFLKRVQDHLAVAGIRIEEDDGCCDTSAEDDKY</sequence>
<dbReference type="Gene3D" id="1.10.10.10">
    <property type="entry name" value="Winged helix-like DNA-binding domain superfamily/Winged helix DNA-binding domain"/>
    <property type="match status" value="1"/>
</dbReference>
<dbReference type="GO" id="GO:0003713">
    <property type="term" value="F:transcription coactivator activity"/>
    <property type="evidence" value="ECO:0007669"/>
    <property type="project" value="TreeGrafter"/>
</dbReference>
<comment type="catalytic activity">
    <reaction evidence="1">
        <text>N-(5-phospho-beta-D-ribosyl)anthranilate = 1-(2-carboxyphenylamino)-1-deoxy-D-ribulose 5-phosphate</text>
        <dbReference type="Rhea" id="RHEA:21540"/>
        <dbReference type="ChEBI" id="CHEBI:18277"/>
        <dbReference type="ChEBI" id="CHEBI:58613"/>
        <dbReference type="EC" id="5.3.1.24"/>
    </reaction>
</comment>
<dbReference type="GO" id="GO:0003682">
    <property type="term" value="F:chromatin binding"/>
    <property type="evidence" value="ECO:0007669"/>
    <property type="project" value="TreeGrafter"/>
</dbReference>
<dbReference type="HAMAP" id="MF_00135">
    <property type="entry name" value="PRAI"/>
    <property type="match status" value="1"/>
</dbReference>
<evidence type="ECO:0000256" key="8">
    <source>
        <dbReference type="ARBA" id="ARBA00022793"/>
    </source>
</evidence>
<evidence type="ECO:0000313" key="20">
    <source>
        <dbReference type="Proteomes" id="UP001209570"/>
    </source>
</evidence>
<evidence type="ECO:0000256" key="6">
    <source>
        <dbReference type="ARBA" id="ARBA00022723"/>
    </source>
</evidence>
<comment type="catalytic activity">
    <reaction evidence="2">
        <text>1-(2-carboxyphenylamino)-1-deoxy-D-ribulose 5-phosphate + H(+) = (1S,2R)-1-C-(indol-3-yl)glycerol 3-phosphate + CO2 + H2O</text>
        <dbReference type="Rhea" id="RHEA:23476"/>
        <dbReference type="ChEBI" id="CHEBI:15377"/>
        <dbReference type="ChEBI" id="CHEBI:15378"/>
        <dbReference type="ChEBI" id="CHEBI:16526"/>
        <dbReference type="ChEBI" id="CHEBI:58613"/>
        <dbReference type="ChEBI" id="CHEBI:58866"/>
        <dbReference type="EC" id="4.1.1.48"/>
    </reaction>
</comment>
<evidence type="ECO:0000256" key="10">
    <source>
        <dbReference type="ARBA" id="ARBA00022833"/>
    </source>
</evidence>
<dbReference type="PANTHER" id="PTHR12374">
    <property type="entry name" value="TRANSCRIPTIONAL ADAPTOR 2 ADA2 -RELATED"/>
    <property type="match status" value="1"/>
</dbReference>
<dbReference type="GO" id="GO:0005634">
    <property type="term" value="C:nucleus"/>
    <property type="evidence" value="ECO:0007669"/>
    <property type="project" value="TreeGrafter"/>
</dbReference>
<keyword evidence="5" id="KW-0028">Amino-acid biosynthesis</keyword>
<dbReference type="GO" id="GO:0000162">
    <property type="term" value="P:L-tryptophan biosynthetic process"/>
    <property type="evidence" value="ECO:0007669"/>
    <property type="project" value="UniProtKB-KW"/>
</dbReference>
<dbReference type="InterPro" id="IPR011060">
    <property type="entry name" value="RibuloseP-bd_barrel"/>
</dbReference>
<dbReference type="CDD" id="cd00331">
    <property type="entry name" value="IGPS"/>
    <property type="match status" value="1"/>
</dbReference>
<dbReference type="GO" id="GO:0004640">
    <property type="term" value="F:phosphoribosylanthranilate isomerase activity"/>
    <property type="evidence" value="ECO:0007669"/>
    <property type="project" value="UniProtKB-EC"/>
</dbReference>
<dbReference type="FunFam" id="3.20.20.70:FF:000024">
    <property type="entry name" value="Indole-3-glycerol phosphate synthase"/>
    <property type="match status" value="1"/>
</dbReference>
<dbReference type="Gene3D" id="1.10.10.60">
    <property type="entry name" value="Homeodomain-like"/>
    <property type="match status" value="1"/>
</dbReference>
<dbReference type="CDD" id="cd00167">
    <property type="entry name" value="SANT"/>
    <property type="match status" value="1"/>
</dbReference>
<dbReference type="PROSITE" id="PS50090">
    <property type="entry name" value="MYB_LIKE"/>
    <property type="match status" value="1"/>
</dbReference>
<dbReference type="SMART" id="SM00717">
    <property type="entry name" value="SANT"/>
    <property type="match status" value="1"/>
</dbReference>
<evidence type="ECO:0000256" key="15">
    <source>
        <dbReference type="SAM" id="MobiDB-lite"/>
    </source>
</evidence>
<organism evidence="19 20">
    <name type="scientific">Pythium insidiosum</name>
    <name type="common">Pythiosis disease agent</name>
    <dbReference type="NCBI Taxonomy" id="114742"/>
    <lineage>
        <taxon>Eukaryota</taxon>
        <taxon>Sar</taxon>
        <taxon>Stramenopiles</taxon>
        <taxon>Oomycota</taxon>
        <taxon>Peronosporomycetes</taxon>
        <taxon>Pythiales</taxon>
        <taxon>Pythiaceae</taxon>
        <taxon>Pythium</taxon>
    </lineage>
</organism>
<keyword evidence="20" id="KW-1185">Reference proteome</keyword>
<dbReference type="InterPro" id="IPR017930">
    <property type="entry name" value="Myb_dom"/>
</dbReference>
<evidence type="ECO:0000313" key="19">
    <source>
        <dbReference type="EMBL" id="KAJ0402615.1"/>
    </source>
</evidence>
<dbReference type="GO" id="GO:0008270">
    <property type="term" value="F:zinc ion binding"/>
    <property type="evidence" value="ECO:0007669"/>
    <property type="project" value="UniProtKB-KW"/>
</dbReference>
<feature type="domain" description="HTH myb-type" evidence="18">
    <location>
        <begin position="148"/>
        <end position="196"/>
    </location>
</feature>
<comment type="pathway">
    <text evidence="4">Amino-acid biosynthesis; L-tryptophan biosynthesis; L-tryptophan from chorismate: step 4/5.</text>
</comment>
<proteinExistence type="inferred from homology"/>
<dbReference type="Pfam" id="PF00249">
    <property type="entry name" value="Myb_DNA-binding"/>
    <property type="match status" value="1"/>
</dbReference>
<evidence type="ECO:0000256" key="13">
    <source>
        <dbReference type="ARBA" id="ARBA00023239"/>
    </source>
</evidence>
<dbReference type="Pfam" id="PF25299">
    <property type="entry name" value="ZZ_ADA2"/>
    <property type="match status" value="1"/>
</dbReference>
<feature type="region of interest" description="Disordered" evidence="15">
    <location>
        <begin position="505"/>
        <end position="528"/>
    </location>
</feature>
<evidence type="ECO:0000259" key="16">
    <source>
        <dbReference type="PROSITE" id="PS50090"/>
    </source>
</evidence>
<dbReference type="PANTHER" id="PTHR12374:SF20">
    <property type="entry name" value="TRANSCRIPTIONAL ADAPTER 2-ALPHA"/>
    <property type="match status" value="1"/>
</dbReference>
<dbReference type="SUPFAM" id="SSF57850">
    <property type="entry name" value="RING/U-box"/>
    <property type="match status" value="1"/>
</dbReference>
<evidence type="ECO:0000256" key="14">
    <source>
        <dbReference type="ARBA" id="ARBA00023268"/>
    </source>
</evidence>
<dbReference type="FunFam" id="1.10.10.60:FF:000110">
    <property type="entry name" value="Transcriptional adapter"/>
    <property type="match status" value="1"/>
</dbReference>
<evidence type="ECO:0000259" key="17">
    <source>
        <dbReference type="PROSITE" id="PS51293"/>
    </source>
</evidence>
<feature type="compositionally biased region" description="Basic and acidic residues" evidence="15">
    <location>
        <begin position="384"/>
        <end position="397"/>
    </location>
</feature>
<dbReference type="Pfam" id="PF22941">
    <property type="entry name" value="TADA2A-like_3rd"/>
    <property type="match status" value="1"/>
</dbReference>
<feature type="compositionally biased region" description="Polar residues" evidence="15">
    <location>
        <begin position="212"/>
        <end position="231"/>
    </location>
</feature>
<keyword evidence="11" id="KW-0057">Aromatic amino acid biosynthesis</keyword>
<dbReference type="InterPro" id="IPR013798">
    <property type="entry name" value="Indole-3-glycerol_P_synth_dom"/>
</dbReference>
<dbReference type="PROSITE" id="PS51293">
    <property type="entry name" value="SANT"/>
    <property type="match status" value="1"/>
</dbReference>
<dbReference type="Pfam" id="PF00218">
    <property type="entry name" value="IGPS"/>
    <property type="match status" value="1"/>
</dbReference>
<dbReference type="GO" id="GO:0006357">
    <property type="term" value="P:regulation of transcription by RNA polymerase II"/>
    <property type="evidence" value="ECO:0007669"/>
    <property type="project" value="TreeGrafter"/>
</dbReference>
<keyword evidence="7" id="KW-0863">Zinc-finger</keyword>
<evidence type="ECO:0000256" key="11">
    <source>
        <dbReference type="ARBA" id="ARBA00023141"/>
    </source>
</evidence>
<keyword evidence="9" id="KW-0822">Tryptophan biosynthesis</keyword>
<dbReference type="InterPro" id="IPR055141">
    <property type="entry name" value="TADA2A_B-like_dom"/>
</dbReference>
<dbReference type="PROSITE" id="PS51294">
    <property type="entry name" value="HTH_MYB"/>
    <property type="match status" value="1"/>
</dbReference>
<dbReference type="CDD" id="cd02335">
    <property type="entry name" value="ZZ_ADA2"/>
    <property type="match status" value="1"/>
</dbReference>
<dbReference type="GO" id="GO:0004425">
    <property type="term" value="F:indole-3-glycerol-phosphate synthase activity"/>
    <property type="evidence" value="ECO:0007669"/>
    <property type="project" value="UniProtKB-EC"/>
</dbReference>
<evidence type="ECO:0000259" key="18">
    <source>
        <dbReference type="PROSITE" id="PS51294"/>
    </source>
</evidence>
<keyword evidence="12" id="KW-0413">Isomerase</keyword>
<evidence type="ECO:0008006" key="21">
    <source>
        <dbReference type="Google" id="ProtNLM"/>
    </source>
</evidence>
<gene>
    <name evidence="19" type="ORF">P43SY_007971</name>
</gene>
<dbReference type="InterPro" id="IPR013785">
    <property type="entry name" value="Aldolase_TIM"/>
</dbReference>
<dbReference type="InterPro" id="IPR017884">
    <property type="entry name" value="SANT_dom"/>
</dbReference>
<dbReference type="InterPro" id="IPR001240">
    <property type="entry name" value="PRAI_dom"/>
</dbReference>
<accession>A0AAD5M309</accession>
<evidence type="ECO:0000256" key="9">
    <source>
        <dbReference type="ARBA" id="ARBA00022822"/>
    </source>
</evidence>
<feature type="region of interest" description="Disordered" evidence="15">
    <location>
        <begin position="384"/>
        <end position="429"/>
    </location>
</feature>
<evidence type="ECO:0000256" key="12">
    <source>
        <dbReference type="ARBA" id="ARBA00023235"/>
    </source>
</evidence>
<evidence type="ECO:0000256" key="4">
    <source>
        <dbReference type="ARBA" id="ARBA00004696"/>
    </source>
</evidence>
<dbReference type="InterPro" id="IPR041983">
    <property type="entry name" value="ADA2-like_ZZ"/>
</dbReference>
<evidence type="ECO:0000256" key="5">
    <source>
        <dbReference type="ARBA" id="ARBA00022605"/>
    </source>
</evidence>
<reference evidence="19" key="1">
    <citation type="submission" date="2021-12" db="EMBL/GenBank/DDBJ databases">
        <title>Prjna785345.</title>
        <authorList>
            <person name="Rujirawat T."/>
            <person name="Krajaejun T."/>
        </authorList>
    </citation>
    <scope>NUCLEOTIDE SEQUENCE</scope>
    <source>
        <strain evidence="19">Pi057C3</strain>
    </source>
</reference>
<dbReference type="AlphaFoldDB" id="A0AAD5M309"/>